<dbReference type="InterPro" id="IPR052345">
    <property type="entry name" value="Rad_response_metalloprotease"/>
</dbReference>
<reference evidence="3" key="1">
    <citation type="journal article" date="2019" name="Int. J. Syst. Evol. Microbiol.">
        <title>The Global Catalogue of Microorganisms (GCM) 10K type strain sequencing project: providing services to taxonomists for standard genome sequencing and annotation.</title>
        <authorList>
            <consortium name="The Broad Institute Genomics Platform"/>
            <consortium name="The Broad Institute Genome Sequencing Center for Infectious Disease"/>
            <person name="Wu L."/>
            <person name="Ma J."/>
        </authorList>
    </citation>
    <scope>NUCLEOTIDE SEQUENCE [LARGE SCALE GENOMIC DNA]</scope>
    <source>
        <strain evidence="3">CCM 8749</strain>
    </source>
</reference>
<dbReference type="PANTHER" id="PTHR43236:SF2">
    <property type="entry name" value="BLL0069 PROTEIN"/>
    <property type="match status" value="1"/>
</dbReference>
<dbReference type="RefSeq" id="WP_379894534.1">
    <property type="nucleotide sequence ID" value="NZ_CBCSCT010000051.1"/>
</dbReference>
<dbReference type="PANTHER" id="PTHR43236">
    <property type="entry name" value="ANTITOXIN HIGA1"/>
    <property type="match status" value="1"/>
</dbReference>
<evidence type="ECO:0000313" key="2">
    <source>
        <dbReference type="EMBL" id="MFC5987194.1"/>
    </source>
</evidence>
<gene>
    <name evidence="2" type="ORF">ACFPXP_12335</name>
</gene>
<name>A0ABW1IQZ4_9BACL</name>
<feature type="domain" description="IrrE N-terminal-like" evidence="1">
    <location>
        <begin position="68"/>
        <end position="148"/>
    </location>
</feature>
<dbReference type="Pfam" id="PF06114">
    <property type="entry name" value="Peptidase_M78"/>
    <property type="match status" value="1"/>
</dbReference>
<sequence>MLRELGNPQPPIPIDAYIQSHNWEIRREELFGPDGYMLKISKKKRSKFFIFLATDPDPEATYNEDIIQKRQFFTLAHELGHILLHGQYLVNSQAIPASMNSVMEVEANWFASRLLMPNYVFQHVVDLVPEELAAKCGVNKSAAEIRLNHLSPNMRDSLIQSVRLHKWPLHSPLEYDPNDVHFYDHWNNMEEVLQESQLLVICKRCGLLHNERTLWGSSCRECNQETLVDIRSIVRSHLIQSQSNEMSP</sequence>
<dbReference type="Proteomes" id="UP001596250">
    <property type="component" value="Unassembled WGS sequence"/>
</dbReference>
<proteinExistence type="predicted"/>
<keyword evidence="3" id="KW-1185">Reference proteome</keyword>
<protein>
    <submittedName>
        <fullName evidence="2">ImmA/IrrE family metallo-endopeptidase</fullName>
    </submittedName>
</protein>
<organism evidence="2 3">
    <name type="scientific">Marinicrinis lubricantis</name>
    <dbReference type="NCBI Taxonomy" id="2086470"/>
    <lineage>
        <taxon>Bacteria</taxon>
        <taxon>Bacillati</taxon>
        <taxon>Bacillota</taxon>
        <taxon>Bacilli</taxon>
        <taxon>Bacillales</taxon>
        <taxon>Paenibacillaceae</taxon>
    </lineage>
</organism>
<evidence type="ECO:0000313" key="3">
    <source>
        <dbReference type="Proteomes" id="UP001596250"/>
    </source>
</evidence>
<evidence type="ECO:0000259" key="1">
    <source>
        <dbReference type="Pfam" id="PF06114"/>
    </source>
</evidence>
<accession>A0ABW1IQZ4</accession>
<dbReference type="Gene3D" id="1.10.10.2910">
    <property type="match status" value="1"/>
</dbReference>
<comment type="caution">
    <text evidence="2">The sequence shown here is derived from an EMBL/GenBank/DDBJ whole genome shotgun (WGS) entry which is preliminary data.</text>
</comment>
<dbReference type="EMBL" id="JBHSQV010000154">
    <property type="protein sequence ID" value="MFC5987194.1"/>
    <property type="molecule type" value="Genomic_DNA"/>
</dbReference>
<dbReference type="InterPro" id="IPR010359">
    <property type="entry name" value="IrrE_HExxH"/>
</dbReference>